<proteinExistence type="predicted"/>
<dbReference type="InterPro" id="IPR045340">
    <property type="entry name" value="DUF6533"/>
</dbReference>
<dbReference type="Pfam" id="PF20151">
    <property type="entry name" value="DUF6533"/>
    <property type="match status" value="1"/>
</dbReference>
<keyword evidence="2" id="KW-1133">Transmembrane helix</keyword>
<feature type="transmembrane region" description="Helical" evidence="2">
    <location>
        <begin position="219"/>
        <end position="239"/>
    </location>
</feature>
<feature type="transmembrane region" description="Helical" evidence="2">
    <location>
        <begin position="64"/>
        <end position="84"/>
    </location>
</feature>
<feature type="region of interest" description="Disordered" evidence="1">
    <location>
        <begin position="280"/>
        <end position="299"/>
    </location>
</feature>
<evidence type="ECO:0000256" key="1">
    <source>
        <dbReference type="SAM" id="MobiDB-lite"/>
    </source>
</evidence>
<dbReference type="Proteomes" id="UP000541558">
    <property type="component" value="Unassembled WGS sequence"/>
</dbReference>
<comment type="caution">
    <text evidence="4">The sequence shown here is derived from an EMBL/GenBank/DDBJ whole genome shotgun (WGS) entry which is preliminary data.</text>
</comment>
<reference evidence="4 5" key="1">
    <citation type="journal article" date="2020" name="ISME J.">
        <title>Uncovering the hidden diversity of litter-decomposition mechanisms in mushroom-forming fungi.</title>
        <authorList>
            <person name="Floudas D."/>
            <person name="Bentzer J."/>
            <person name="Ahren D."/>
            <person name="Johansson T."/>
            <person name="Persson P."/>
            <person name="Tunlid A."/>
        </authorList>
    </citation>
    <scope>NUCLEOTIDE SEQUENCE [LARGE SCALE GENOMIC DNA]</scope>
    <source>
        <strain evidence="4 5">CBS 175.51</strain>
    </source>
</reference>
<sequence length="460" mass="51026">MSTVVTGPASAVPTVGEEVLVTIAALAIGGFVSFSLIMWDYICHLPDEARLLKDYRRTEWRVPDTWAFFMSRYCSFLFAILSLFNLTLKTDQCQLVASFSQILSLAVVGASGILTARRTIAIWAEQYHVVTLLGTTYVVMLATWVASASGSRSDPLPARLPGFGTNCVSPPLPPWSPINYASSMVFFSFIFVLTLYKLIVQRTDHVLNLGLTPLNRACIWYFMVNAATSTSLFIVTVNWHKQWTSETAKKITAPFFIVLIAAMNQRIYLNNRADNTLRKNRVQEIPEGKQGSGRGAPRWSFVTISKPIPILDINLIPSNPRAPPPPPDIPADPPVRPMRKKFARSLSLSSVSAFSSKFTKPRKSIKRDSDLEGFSSPPTSPGSTRSSEYPRTQSPFLTVDFGSPLNTPPGLPWPGMHKKAAMKQKQRQTESSWASMFRSQPASPAQESYQLPSTRSPWAT</sequence>
<dbReference type="OrthoDB" id="3235847at2759"/>
<feature type="transmembrane region" description="Helical" evidence="2">
    <location>
        <begin position="178"/>
        <end position="199"/>
    </location>
</feature>
<keyword evidence="2" id="KW-0472">Membrane</keyword>
<evidence type="ECO:0000313" key="4">
    <source>
        <dbReference type="EMBL" id="KAF5329865.1"/>
    </source>
</evidence>
<feature type="region of interest" description="Disordered" evidence="1">
    <location>
        <begin position="357"/>
        <end position="460"/>
    </location>
</feature>
<feature type="transmembrane region" description="Helical" evidence="2">
    <location>
        <begin position="96"/>
        <end position="115"/>
    </location>
</feature>
<feature type="compositionally biased region" description="Pro residues" evidence="1">
    <location>
        <begin position="320"/>
        <end position="336"/>
    </location>
</feature>
<organism evidence="4 5">
    <name type="scientific">Ephemerocybe angulata</name>
    <dbReference type="NCBI Taxonomy" id="980116"/>
    <lineage>
        <taxon>Eukaryota</taxon>
        <taxon>Fungi</taxon>
        <taxon>Dikarya</taxon>
        <taxon>Basidiomycota</taxon>
        <taxon>Agaricomycotina</taxon>
        <taxon>Agaricomycetes</taxon>
        <taxon>Agaricomycetidae</taxon>
        <taxon>Agaricales</taxon>
        <taxon>Agaricineae</taxon>
        <taxon>Psathyrellaceae</taxon>
        <taxon>Ephemerocybe</taxon>
    </lineage>
</organism>
<evidence type="ECO:0000259" key="3">
    <source>
        <dbReference type="Pfam" id="PF20151"/>
    </source>
</evidence>
<accession>A0A8H5BUW8</accession>
<feature type="region of interest" description="Disordered" evidence="1">
    <location>
        <begin position="315"/>
        <end position="337"/>
    </location>
</feature>
<evidence type="ECO:0000256" key="2">
    <source>
        <dbReference type="SAM" id="Phobius"/>
    </source>
</evidence>
<keyword evidence="5" id="KW-1185">Reference proteome</keyword>
<feature type="transmembrane region" description="Helical" evidence="2">
    <location>
        <begin position="251"/>
        <end position="269"/>
    </location>
</feature>
<feature type="compositionally biased region" description="Basic residues" evidence="1">
    <location>
        <begin position="416"/>
        <end position="426"/>
    </location>
</feature>
<name>A0A8H5BUW8_9AGAR</name>
<feature type="compositionally biased region" description="Low complexity" evidence="1">
    <location>
        <begin position="375"/>
        <end position="387"/>
    </location>
</feature>
<dbReference type="AlphaFoldDB" id="A0A8H5BUW8"/>
<dbReference type="EMBL" id="JAACJK010000120">
    <property type="protein sequence ID" value="KAF5329865.1"/>
    <property type="molecule type" value="Genomic_DNA"/>
</dbReference>
<protein>
    <recommendedName>
        <fullName evidence="3">DUF6533 domain-containing protein</fullName>
    </recommendedName>
</protein>
<gene>
    <name evidence="4" type="ORF">D9611_013453</name>
</gene>
<feature type="transmembrane region" description="Helical" evidence="2">
    <location>
        <begin position="127"/>
        <end position="146"/>
    </location>
</feature>
<evidence type="ECO:0000313" key="5">
    <source>
        <dbReference type="Proteomes" id="UP000541558"/>
    </source>
</evidence>
<feature type="domain" description="DUF6533" evidence="3">
    <location>
        <begin position="32"/>
        <end position="77"/>
    </location>
</feature>
<keyword evidence="2" id="KW-0812">Transmembrane</keyword>
<feature type="transmembrane region" description="Helical" evidence="2">
    <location>
        <begin position="20"/>
        <end position="43"/>
    </location>
</feature>
<feature type="compositionally biased region" description="Polar residues" evidence="1">
    <location>
        <begin position="429"/>
        <end position="460"/>
    </location>
</feature>